<protein>
    <recommendedName>
        <fullName evidence="6">Probable inorganic carbon transporter subunit DabA</fullName>
    </recommendedName>
</protein>
<dbReference type="Pfam" id="PF10070">
    <property type="entry name" value="DabA"/>
    <property type="match status" value="1"/>
</dbReference>
<comment type="cofactor">
    <cofactor evidence="6">
        <name>Zn(2+)</name>
        <dbReference type="ChEBI" id="CHEBI:29105"/>
    </cofactor>
</comment>
<keyword evidence="4 6" id="KW-0862">Zinc</keyword>
<keyword evidence="8" id="KW-1185">Reference proteome</keyword>
<gene>
    <name evidence="6" type="primary">dabA</name>
    <name evidence="7" type="ORF">ACFOU2_19695</name>
</gene>
<dbReference type="RefSeq" id="WP_377917981.1">
    <property type="nucleotide sequence ID" value="NZ_JBHRZT010000072.1"/>
</dbReference>
<evidence type="ECO:0000256" key="3">
    <source>
        <dbReference type="ARBA" id="ARBA00022723"/>
    </source>
</evidence>
<dbReference type="HAMAP" id="MF_01871">
    <property type="entry name" value="DabA"/>
    <property type="match status" value="1"/>
</dbReference>
<comment type="similarity">
    <text evidence="6">Belongs to the inorganic carbon transporter (TC 9.A.2) DabA family.</text>
</comment>
<keyword evidence="1 6" id="KW-0813">Transport</keyword>
<dbReference type="PANTHER" id="PTHR38344">
    <property type="entry name" value="UPF0753 PROTEIN AQ_863"/>
    <property type="match status" value="1"/>
</dbReference>
<evidence type="ECO:0000313" key="7">
    <source>
        <dbReference type="EMBL" id="MFC3885572.1"/>
    </source>
</evidence>
<comment type="caution">
    <text evidence="7">The sequence shown here is derived from an EMBL/GenBank/DDBJ whole genome shotgun (WGS) entry which is preliminary data.</text>
</comment>
<comment type="subcellular location">
    <subcellularLocation>
        <location evidence="6">Cell membrane</location>
        <topology evidence="6">Peripheral membrane protein</topology>
    </subcellularLocation>
</comment>
<evidence type="ECO:0000256" key="1">
    <source>
        <dbReference type="ARBA" id="ARBA00022448"/>
    </source>
</evidence>
<feature type="binding site" evidence="6">
    <location>
        <position position="396"/>
    </location>
    <ligand>
        <name>Zn(2+)</name>
        <dbReference type="ChEBI" id="CHEBI:29105"/>
    </ligand>
</feature>
<comment type="function">
    <text evidence="6">Part of an energy-coupled inorganic carbon pump.</text>
</comment>
<keyword evidence="5 6" id="KW-0472">Membrane</keyword>
<dbReference type="Proteomes" id="UP001595752">
    <property type="component" value="Unassembled WGS sequence"/>
</dbReference>
<keyword evidence="3 6" id="KW-0479">Metal-binding</keyword>
<feature type="binding site" evidence="6">
    <location>
        <position position="591"/>
    </location>
    <ligand>
        <name>Zn(2+)</name>
        <dbReference type="ChEBI" id="CHEBI:29105"/>
    </ligand>
</feature>
<keyword evidence="2 6" id="KW-1003">Cell membrane</keyword>
<organism evidence="7 8">
    <name type="scientific">Bacillus songklensis</name>
    <dbReference type="NCBI Taxonomy" id="1069116"/>
    <lineage>
        <taxon>Bacteria</taxon>
        <taxon>Bacillati</taxon>
        <taxon>Bacillota</taxon>
        <taxon>Bacilli</taxon>
        <taxon>Bacillales</taxon>
        <taxon>Bacillaceae</taxon>
        <taxon>Bacillus</taxon>
    </lineage>
</organism>
<feature type="binding site" evidence="6">
    <location>
        <position position="394"/>
    </location>
    <ligand>
        <name>Zn(2+)</name>
        <dbReference type="ChEBI" id="CHEBI:29105"/>
    </ligand>
</feature>
<dbReference type="InterPro" id="IPR018752">
    <property type="entry name" value="DabA"/>
</dbReference>
<evidence type="ECO:0000256" key="2">
    <source>
        <dbReference type="ARBA" id="ARBA00022475"/>
    </source>
</evidence>
<sequence>MNTLLAKTLILEKEPDYLDLDINELVKSASKVIAPLGPINTFAARNPWMGLEGQPFELVARRLKDTCDVHIYPNDSMFQSARNRGEINQDFLEMGLQHWLDLQSLELPRGVGERFCRAALMQDKPSSNLLAVPELKSLARKLRRFKSQITEKHSVQTYSQCLEQLAGERVAHDLNRHIIKWCKLFLDESQAVWSMPNREEGFYHAWRGLVQHDPALSHQIRKQLNNLPKEADHALKEALLALEIPYSEIQDYLEAHLLALPGWAGMMLWRSQQSTQENSLLTEYLAVRISMEWALIKPYLPLPEQRMDKILLEPLIAAWAQWGNLPINAWSQLSSIEVKARLTLAYRFDKILRNRIWLEAWEKTYEDQLMKMITSKQLTAADHIKSALAQFVFCIDVRSEPFRRKLEKAGPFETFGTAGFFGLPIKTNELGSKHSHNSLPVMFKPQFKVKESSTEFELKQYQQRQQAVNSLSCTFKTMKHNLLSSLLLPEISGPWLSLQTLARSFVPRSAGYTFRKIRDTWLNKPSTELLLDHVHTSETELPVGFSEEEKVHYARQALKMMGLTDHFAPLVVICGHGSHSTNNPYASALDCGACGGASSGFNARVLAALCNLPMVRQTLEIEGISIPKDTVFAAAEHITTLDQLRWLYVPELSDAAQKAFNRIQATLPKVSDEANAERISQLPNLGSDYKNPKAEAQRFAEDWSEVRPEWGLARNAAFIIGERRLTQECNLGGRAFLHNYNWQKDKNGALLANIITGPVTVAQWINLQYYASTVAPYYYGSGNKATQTVTAGIGVMQGNASDLLAGLPWQSVMQSDQEIYHVPMRLLVVVQAPREYVERLLDHDLALHQKVQNGWIRLASIDPEGHWESWS</sequence>
<evidence type="ECO:0000256" key="5">
    <source>
        <dbReference type="ARBA" id="ARBA00023136"/>
    </source>
</evidence>
<name>A0ABV8B5P2_9BACI</name>
<comment type="subunit">
    <text evidence="6">Forms a complex with DabB.</text>
</comment>
<accession>A0ABV8B5P2</accession>
<dbReference type="EMBL" id="JBHRZT010000072">
    <property type="protein sequence ID" value="MFC3885572.1"/>
    <property type="molecule type" value="Genomic_DNA"/>
</dbReference>
<evidence type="ECO:0000256" key="6">
    <source>
        <dbReference type="HAMAP-Rule" id="MF_01871"/>
    </source>
</evidence>
<reference evidence="8" key="1">
    <citation type="journal article" date="2019" name="Int. J. Syst. Evol. Microbiol.">
        <title>The Global Catalogue of Microorganisms (GCM) 10K type strain sequencing project: providing services to taxonomists for standard genome sequencing and annotation.</title>
        <authorList>
            <consortium name="The Broad Institute Genomics Platform"/>
            <consortium name="The Broad Institute Genome Sequencing Center for Infectious Disease"/>
            <person name="Wu L."/>
            <person name="Ma J."/>
        </authorList>
    </citation>
    <scope>NUCLEOTIDE SEQUENCE [LARGE SCALE GENOMIC DNA]</scope>
    <source>
        <strain evidence="8">CCUG 61889</strain>
    </source>
</reference>
<evidence type="ECO:0000256" key="4">
    <source>
        <dbReference type="ARBA" id="ARBA00022833"/>
    </source>
</evidence>
<feature type="binding site" evidence="6">
    <location>
        <position position="576"/>
    </location>
    <ligand>
        <name>Zn(2+)</name>
        <dbReference type="ChEBI" id="CHEBI:29105"/>
    </ligand>
</feature>
<proteinExistence type="inferred from homology"/>
<dbReference type="PANTHER" id="PTHR38344:SF1">
    <property type="entry name" value="INORGANIC CARBON TRANSPORTER SUBUNIT DABA-RELATED"/>
    <property type="match status" value="1"/>
</dbReference>
<evidence type="ECO:0000313" key="8">
    <source>
        <dbReference type="Proteomes" id="UP001595752"/>
    </source>
</evidence>